<dbReference type="Proteomes" id="UP001224325">
    <property type="component" value="Chromosome"/>
</dbReference>
<protein>
    <recommendedName>
        <fullName evidence="3">SGNH/GDSL hydrolase family protein</fullName>
    </recommendedName>
</protein>
<dbReference type="InterPro" id="IPR036514">
    <property type="entry name" value="SGNH_hydro_sf"/>
</dbReference>
<reference evidence="1" key="1">
    <citation type="submission" date="2024-04" db="EMBL/GenBank/DDBJ databases">
        <title>Mariniflexile litorale, isolated from the shallow sediments of the Sea of Japan.</title>
        <authorList>
            <person name="Romanenko L."/>
            <person name="Isaeva M."/>
        </authorList>
    </citation>
    <scope>NUCLEOTIDE SEQUENCE [LARGE SCALE GENOMIC DNA]</scope>
    <source>
        <strain evidence="1">KMM 9835</strain>
    </source>
</reference>
<evidence type="ECO:0000313" key="1">
    <source>
        <dbReference type="EMBL" id="XBL13966.1"/>
    </source>
</evidence>
<accession>A0AAU7EEG7</accession>
<gene>
    <name evidence="1" type="ORF">QLS71_016800</name>
</gene>
<dbReference type="GO" id="GO:0016788">
    <property type="term" value="F:hydrolase activity, acting on ester bonds"/>
    <property type="evidence" value="ECO:0007669"/>
    <property type="project" value="UniProtKB-ARBA"/>
</dbReference>
<dbReference type="RefSeq" id="WP_308991942.1">
    <property type="nucleotide sequence ID" value="NZ_CP155618.1"/>
</dbReference>
<proteinExistence type="predicted"/>
<evidence type="ECO:0000313" key="2">
    <source>
        <dbReference type="Proteomes" id="UP001224325"/>
    </source>
</evidence>
<dbReference type="Gene3D" id="3.40.50.1110">
    <property type="entry name" value="SGNH hydrolase"/>
    <property type="match status" value="1"/>
</dbReference>
<name>A0AAU7EEG7_9FLAO</name>
<organism evidence="1 2">
    <name type="scientific">Mariniflexile litorale</name>
    <dbReference type="NCBI Taxonomy" id="3045158"/>
    <lineage>
        <taxon>Bacteria</taxon>
        <taxon>Pseudomonadati</taxon>
        <taxon>Bacteroidota</taxon>
        <taxon>Flavobacteriia</taxon>
        <taxon>Flavobacteriales</taxon>
        <taxon>Flavobacteriaceae</taxon>
        <taxon>Mariniflexile</taxon>
    </lineage>
</organism>
<dbReference type="SUPFAM" id="SSF52266">
    <property type="entry name" value="SGNH hydrolase"/>
    <property type="match status" value="1"/>
</dbReference>
<keyword evidence="2" id="KW-1185">Reference proteome</keyword>
<evidence type="ECO:0008006" key="3">
    <source>
        <dbReference type="Google" id="ProtNLM"/>
    </source>
</evidence>
<dbReference type="EMBL" id="CP155618">
    <property type="protein sequence ID" value="XBL13966.1"/>
    <property type="molecule type" value="Genomic_DNA"/>
</dbReference>
<dbReference type="KEGG" id="mlil:QLS71_016800"/>
<dbReference type="AlphaFoldDB" id="A0AAU7EEG7"/>
<sequence length="326" mass="37691">MMKKFLLQVLGFIAVFFLLNFVVGYLYNIPVKESIKNKTHKNYLKYSKIHDPSNKYNLVFLGSSRGYTAYNPVIFDSILKTKSFNMCTSSQNVIESYYVLKDILQHQKPTTMVYEMFLQSFDTTDDYYQILSNASFFESTQLKQDMIINGFGLTGISNYLSPILCNKLYIKAAIMGLIAGGNDTASNNKKTSYWVAGYLHEEKEVSQHTINNFEKMVTPNNTAVSEKKLEYFKKIVALCKENNIELVCVRSPYPPTRLQNEKIQNLNALSEYFKNLCLQNQVTYYDFNTVENRSFKYLDTDFSDSHHMNYKGANKISVQLSEILKQ</sequence>